<dbReference type="EMBL" id="JANBPY010000296">
    <property type="protein sequence ID" value="KAJ1967699.1"/>
    <property type="molecule type" value="Genomic_DNA"/>
</dbReference>
<evidence type="ECO:0000313" key="17">
    <source>
        <dbReference type="Proteomes" id="UP001150925"/>
    </source>
</evidence>
<reference evidence="16" key="1">
    <citation type="submission" date="2022-07" db="EMBL/GenBank/DDBJ databases">
        <title>Phylogenomic reconstructions and comparative analyses of Kickxellomycotina fungi.</title>
        <authorList>
            <person name="Reynolds N.K."/>
            <person name="Stajich J.E."/>
            <person name="Barry K."/>
            <person name="Grigoriev I.V."/>
            <person name="Crous P."/>
            <person name="Smith M.E."/>
        </authorList>
    </citation>
    <scope>NUCLEOTIDE SEQUENCE</scope>
    <source>
        <strain evidence="16">RSA 1196</strain>
    </source>
</reference>
<dbReference type="InterPro" id="IPR001650">
    <property type="entry name" value="Helicase_C-like"/>
</dbReference>
<evidence type="ECO:0000256" key="11">
    <source>
        <dbReference type="RuleBase" id="RU365068"/>
    </source>
</evidence>
<dbReference type="InterPro" id="IPR025313">
    <property type="entry name" value="SPB4-like_CTE"/>
</dbReference>
<dbReference type="SMART" id="SM00490">
    <property type="entry name" value="HELICc"/>
    <property type="match status" value="1"/>
</dbReference>
<comment type="function">
    <text evidence="11">RNA helicase.</text>
</comment>
<dbReference type="GO" id="GO:0003723">
    <property type="term" value="F:RNA binding"/>
    <property type="evidence" value="ECO:0007669"/>
    <property type="project" value="UniProtKB-UniRule"/>
</dbReference>
<dbReference type="GO" id="GO:0016787">
    <property type="term" value="F:hydrolase activity"/>
    <property type="evidence" value="ECO:0007669"/>
    <property type="project" value="UniProtKB-KW"/>
</dbReference>
<dbReference type="SMART" id="SM00487">
    <property type="entry name" value="DEXDc"/>
    <property type="match status" value="1"/>
</dbReference>
<comment type="similarity">
    <text evidence="10">Belongs to the DEAD box helicase family.</text>
</comment>
<feature type="region of interest" description="Disordered" evidence="12">
    <location>
        <begin position="562"/>
        <end position="612"/>
    </location>
</feature>
<feature type="compositionally biased region" description="Low complexity" evidence="12">
    <location>
        <begin position="691"/>
        <end position="702"/>
    </location>
</feature>
<dbReference type="InterPro" id="IPR011545">
    <property type="entry name" value="DEAD/DEAH_box_helicase_dom"/>
</dbReference>
<evidence type="ECO:0000259" key="13">
    <source>
        <dbReference type="PROSITE" id="PS51192"/>
    </source>
</evidence>
<evidence type="ECO:0000259" key="15">
    <source>
        <dbReference type="PROSITE" id="PS51195"/>
    </source>
</evidence>
<evidence type="ECO:0000256" key="1">
    <source>
        <dbReference type="ARBA" id="ARBA00004604"/>
    </source>
</evidence>
<dbReference type="OrthoDB" id="422663at2759"/>
<keyword evidence="2" id="KW-0690">Ribosome biogenesis</keyword>
<dbReference type="Gene3D" id="3.40.50.300">
    <property type="entry name" value="P-loop containing nucleotide triphosphate hydrolases"/>
    <property type="match status" value="2"/>
</dbReference>
<comment type="caution">
    <text evidence="16">The sequence shown here is derived from an EMBL/GenBank/DDBJ whole genome shotgun (WGS) entry which is preliminary data.</text>
</comment>
<dbReference type="CDD" id="cd18787">
    <property type="entry name" value="SF2_C_DEAD"/>
    <property type="match status" value="1"/>
</dbReference>
<feature type="short sequence motif" description="Q motif" evidence="9">
    <location>
        <begin position="14"/>
        <end position="43"/>
    </location>
</feature>
<protein>
    <recommendedName>
        <fullName evidence="11">ATP-dependent RNA helicase</fullName>
        <ecNumber evidence="11">3.6.4.13</ecNumber>
    </recommendedName>
</protein>
<dbReference type="Pfam" id="PF13959">
    <property type="entry name" value="CTE_SPB4"/>
    <property type="match status" value="1"/>
</dbReference>
<feature type="domain" description="Helicase ATP-binding" evidence="13">
    <location>
        <begin position="65"/>
        <end position="285"/>
    </location>
</feature>
<evidence type="ECO:0000256" key="4">
    <source>
        <dbReference type="ARBA" id="ARBA00022741"/>
    </source>
</evidence>
<evidence type="ECO:0000256" key="3">
    <source>
        <dbReference type="ARBA" id="ARBA00022552"/>
    </source>
</evidence>
<evidence type="ECO:0000259" key="14">
    <source>
        <dbReference type="PROSITE" id="PS51194"/>
    </source>
</evidence>
<dbReference type="Proteomes" id="UP001150925">
    <property type="component" value="Unassembled WGS sequence"/>
</dbReference>
<evidence type="ECO:0000256" key="9">
    <source>
        <dbReference type="PROSITE-ProRule" id="PRU00552"/>
    </source>
</evidence>
<dbReference type="InterPro" id="IPR000629">
    <property type="entry name" value="RNA-helicase_DEAD-box_CS"/>
</dbReference>
<keyword evidence="7 10" id="KW-0067">ATP-binding</keyword>
<proteinExistence type="inferred from homology"/>
<evidence type="ECO:0000256" key="7">
    <source>
        <dbReference type="ARBA" id="ARBA00022840"/>
    </source>
</evidence>
<evidence type="ECO:0000256" key="10">
    <source>
        <dbReference type="RuleBase" id="RU000492"/>
    </source>
</evidence>
<dbReference type="AlphaFoldDB" id="A0A9W8ART6"/>
<organism evidence="16 17">
    <name type="scientific">Dispira parvispora</name>
    <dbReference type="NCBI Taxonomy" id="1520584"/>
    <lineage>
        <taxon>Eukaryota</taxon>
        <taxon>Fungi</taxon>
        <taxon>Fungi incertae sedis</taxon>
        <taxon>Zoopagomycota</taxon>
        <taxon>Kickxellomycotina</taxon>
        <taxon>Dimargaritomycetes</taxon>
        <taxon>Dimargaritales</taxon>
        <taxon>Dimargaritaceae</taxon>
        <taxon>Dispira</taxon>
    </lineage>
</organism>
<keyword evidence="3" id="KW-0698">rRNA processing</keyword>
<feature type="region of interest" description="Disordered" evidence="12">
    <location>
        <begin position="660"/>
        <end position="738"/>
    </location>
</feature>
<gene>
    <name evidence="16" type="primary">DBP7</name>
    <name evidence="16" type="ORF">IWQ62_001694</name>
</gene>
<comment type="subcellular location">
    <subcellularLocation>
        <location evidence="1">Nucleus</location>
        <location evidence="1">Nucleolus</location>
    </subcellularLocation>
</comment>
<dbReference type="PROSITE" id="PS00039">
    <property type="entry name" value="DEAD_ATP_HELICASE"/>
    <property type="match status" value="1"/>
</dbReference>
<evidence type="ECO:0000313" key="16">
    <source>
        <dbReference type="EMBL" id="KAJ1967699.1"/>
    </source>
</evidence>
<keyword evidence="5 10" id="KW-0378">Hydrolase</keyword>
<dbReference type="PANTHER" id="PTHR24031">
    <property type="entry name" value="RNA HELICASE"/>
    <property type="match status" value="1"/>
</dbReference>
<dbReference type="InterPro" id="IPR014001">
    <property type="entry name" value="Helicase_ATP-bd"/>
</dbReference>
<comment type="domain">
    <text evidence="11">The Q motif is unique to and characteristic of the DEAD box family of RNA helicases and controls ATP binding and hydrolysis.</text>
</comment>
<evidence type="ECO:0000256" key="6">
    <source>
        <dbReference type="ARBA" id="ARBA00022806"/>
    </source>
</evidence>
<dbReference type="SMART" id="SM01178">
    <property type="entry name" value="DUF4217"/>
    <property type="match status" value="1"/>
</dbReference>
<dbReference type="PROSITE" id="PS51194">
    <property type="entry name" value="HELICASE_CTER"/>
    <property type="match status" value="1"/>
</dbReference>
<dbReference type="Pfam" id="PF00271">
    <property type="entry name" value="Helicase_C"/>
    <property type="match status" value="1"/>
</dbReference>
<dbReference type="InterPro" id="IPR027417">
    <property type="entry name" value="P-loop_NTPase"/>
</dbReference>
<feature type="domain" description="Helicase C-terminal" evidence="14">
    <location>
        <begin position="396"/>
        <end position="538"/>
    </location>
</feature>
<evidence type="ECO:0000256" key="2">
    <source>
        <dbReference type="ARBA" id="ARBA00022517"/>
    </source>
</evidence>
<keyword evidence="6 10" id="KW-0347">Helicase</keyword>
<dbReference type="GO" id="GO:0005730">
    <property type="term" value="C:nucleolus"/>
    <property type="evidence" value="ECO:0007669"/>
    <property type="project" value="UniProtKB-SubCell"/>
</dbReference>
<evidence type="ECO:0000256" key="8">
    <source>
        <dbReference type="ARBA" id="ARBA00022884"/>
    </source>
</evidence>
<keyword evidence="4 10" id="KW-0547">Nucleotide-binding</keyword>
<name>A0A9W8ART6_9FUNG</name>
<dbReference type="PROSITE" id="PS51195">
    <property type="entry name" value="Q_MOTIF"/>
    <property type="match status" value="1"/>
</dbReference>
<dbReference type="PROSITE" id="PS51192">
    <property type="entry name" value="HELICASE_ATP_BIND_1"/>
    <property type="match status" value="1"/>
</dbReference>
<feature type="domain" description="DEAD-box RNA helicase Q" evidence="15">
    <location>
        <begin position="14"/>
        <end position="43"/>
    </location>
</feature>
<dbReference type="EC" id="3.6.4.13" evidence="11"/>
<comment type="catalytic activity">
    <reaction evidence="11">
        <text>ATP + H2O = ADP + phosphate + H(+)</text>
        <dbReference type="Rhea" id="RHEA:13065"/>
        <dbReference type="ChEBI" id="CHEBI:15377"/>
        <dbReference type="ChEBI" id="CHEBI:15378"/>
        <dbReference type="ChEBI" id="CHEBI:30616"/>
        <dbReference type="ChEBI" id="CHEBI:43474"/>
        <dbReference type="ChEBI" id="CHEBI:456216"/>
        <dbReference type="EC" id="3.6.4.13"/>
    </reaction>
</comment>
<evidence type="ECO:0000256" key="12">
    <source>
        <dbReference type="SAM" id="MobiDB-lite"/>
    </source>
</evidence>
<dbReference type="SUPFAM" id="SSF52540">
    <property type="entry name" value="P-loop containing nucleoside triphosphate hydrolases"/>
    <property type="match status" value="1"/>
</dbReference>
<sequence>MTPPMTDSNKDTSADFSALGLDPDITSHLATKMGISQPTPIQKKAIPAMLRDRLVKVDSSNDTYAQEERRPRDICIQAQTGSGKTLTFLLPIVHRLLLASTAPAEDITDKAQGASRNLGSMAVIITPTHELAKQILSTLEQLLRMTVDRSRRAHWMVPGIVVGGENPASEKARLRKGVTILVTTPGRLLRHLQVTQSFVTQNLRWLVLDEADRLLEEGFEETLKSIMTILDERMVPPHLLRRNDSCPFLLSNHLPRSRQVVLCSATLPNKVLQLAGTTLTHPLFCRNTGTDGQEDELSPQYEAPSQLRQYYIVMPAKLRLVTLAATLMQVFPSVVSKNPSSKDTMRTFSGASQGTFKVVIFLSSCDSVDFHHVLFSEAPAPKFWPAAYSAQLNGSRSDDAVAPTKVPQSTLAAENSTERTCPLLPGVMLYKLHGNLPQKVRADTFSRFSRSSSSSILLCTDVAARGLDFPHVNFIIQYDPPAEVADYVHRVGRTARIGRQGESLIFLTPTETDYLDILRSQGMVLEAKDADKHLKILVKRKGKGQIQVAATDLQQTWERWVHGESSTQESPHSVNNESSDDDEGSTTISAKSHNKDPAGSRAKSTGPPDLVQPKDLAQAAFLSSVRAYATHVSSERHIFHIRKLHLGHWAKSFGLRETPTQVGAHGSKEHNSTSKGKSKGSKSANFRSKDSFSFSATGSGSAQYGKTNHAPSNPFKRAASHADEFSSGIDFGGKKKRL</sequence>
<accession>A0A9W8ART6</accession>
<dbReference type="GO" id="GO:0003724">
    <property type="term" value="F:RNA helicase activity"/>
    <property type="evidence" value="ECO:0007669"/>
    <property type="project" value="UniProtKB-EC"/>
</dbReference>
<dbReference type="InterPro" id="IPR014014">
    <property type="entry name" value="RNA_helicase_DEAD_Q_motif"/>
</dbReference>
<dbReference type="GO" id="GO:0006364">
    <property type="term" value="P:rRNA processing"/>
    <property type="evidence" value="ECO:0007669"/>
    <property type="project" value="UniProtKB-KW"/>
</dbReference>
<dbReference type="Pfam" id="PF00270">
    <property type="entry name" value="DEAD"/>
    <property type="match status" value="1"/>
</dbReference>
<dbReference type="GO" id="GO:0005524">
    <property type="term" value="F:ATP binding"/>
    <property type="evidence" value="ECO:0007669"/>
    <property type="project" value="UniProtKB-UniRule"/>
</dbReference>
<keyword evidence="8 11" id="KW-0694">RNA-binding</keyword>
<feature type="compositionally biased region" description="Polar residues" evidence="12">
    <location>
        <begin position="564"/>
        <end position="577"/>
    </location>
</feature>
<keyword evidence="17" id="KW-1185">Reference proteome</keyword>
<evidence type="ECO:0000256" key="5">
    <source>
        <dbReference type="ARBA" id="ARBA00022801"/>
    </source>
</evidence>